<dbReference type="AlphaFoldDB" id="A0A515DBZ9"/>
<reference evidence="2 3" key="1">
    <citation type="submission" date="2019-01" db="EMBL/GenBank/DDBJ databases">
        <title>Genomic insights into a novel species Rhodoferax sp.</title>
        <authorList>
            <person name="Jin L."/>
        </authorList>
    </citation>
    <scope>NUCLEOTIDE SEQUENCE [LARGE SCALE GENOMIC DNA]</scope>
    <source>
        <strain evidence="2 3">CHu59-6-5</strain>
    </source>
</reference>
<name>A0A515DBZ9_9BURK</name>
<evidence type="ECO:0000256" key="1">
    <source>
        <dbReference type="SAM" id="SignalP"/>
    </source>
</evidence>
<evidence type="ECO:0008006" key="4">
    <source>
        <dbReference type="Google" id="ProtNLM"/>
    </source>
</evidence>
<dbReference type="RefSeq" id="WP_142819363.1">
    <property type="nucleotide sequence ID" value="NZ_CP035503.1"/>
</dbReference>
<dbReference type="OrthoDB" id="9878899at2"/>
<evidence type="ECO:0000313" key="3">
    <source>
        <dbReference type="Proteomes" id="UP000316798"/>
    </source>
</evidence>
<protein>
    <recommendedName>
        <fullName evidence="4">DUF541 domain-containing protein</fullName>
    </recommendedName>
</protein>
<proteinExistence type="predicted"/>
<sequence length="141" mass="14919">MKNPITPTVLAALLAMSFIMPAWCADAATDAAQVTQQASEMPALERAAAQAAGWKSVTVHSAAHQLTITVTDSPQASPAEREAQASKMVAAIEARIEKKPAFAQISVIHVDYVKRAGQTTSPVQGFDFYQTPAGAFVPHKS</sequence>
<feature type="chain" id="PRO_5022077101" description="DUF541 domain-containing protein" evidence="1">
    <location>
        <begin position="25"/>
        <end position="141"/>
    </location>
</feature>
<accession>A0A515DBZ9</accession>
<dbReference type="EMBL" id="CP035503">
    <property type="protein sequence ID" value="QDL37937.1"/>
    <property type="molecule type" value="Genomic_DNA"/>
</dbReference>
<keyword evidence="1" id="KW-0732">Signal</keyword>
<gene>
    <name evidence="2" type="ORF">EUB48_12120</name>
</gene>
<evidence type="ECO:0000313" key="2">
    <source>
        <dbReference type="EMBL" id="QDL37937.1"/>
    </source>
</evidence>
<feature type="signal peptide" evidence="1">
    <location>
        <begin position="1"/>
        <end position="24"/>
    </location>
</feature>
<organism evidence="2 3">
    <name type="scientific">Rhodoferax sediminis</name>
    <dbReference type="NCBI Taxonomy" id="2509614"/>
    <lineage>
        <taxon>Bacteria</taxon>
        <taxon>Pseudomonadati</taxon>
        <taxon>Pseudomonadota</taxon>
        <taxon>Betaproteobacteria</taxon>
        <taxon>Burkholderiales</taxon>
        <taxon>Comamonadaceae</taxon>
        <taxon>Rhodoferax</taxon>
    </lineage>
</organism>
<keyword evidence="3" id="KW-1185">Reference proteome</keyword>
<dbReference type="KEGG" id="rhf:EUB48_12120"/>
<dbReference type="Proteomes" id="UP000316798">
    <property type="component" value="Chromosome"/>
</dbReference>